<gene>
    <name evidence="1" type="ORF">Pa4123_83760</name>
</gene>
<name>A0ABQ5R945_9ACTN</name>
<keyword evidence="2" id="KW-1185">Reference proteome</keyword>
<evidence type="ECO:0000313" key="1">
    <source>
        <dbReference type="EMBL" id="GLI03098.1"/>
    </source>
</evidence>
<dbReference type="Proteomes" id="UP001144280">
    <property type="component" value="Unassembled WGS sequence"/>
</dbReference>
<dbReference type="EMBL" id="BSDI01000075">
    <property type="protein sequence ID" value="GLI03098.1"/>
    <property type="molecule type" value="Genomic_DNA"/>
</dbReference>
<protein>
    <submittedName>
        <fullName evidence="1">Uncharacterized protein</fullName>
    </submittedName>
</protein>
<comment type="caution">
    <text evidence="1">The sequence shown here is derived from an EMBL/GenBank/DDBJ whole genome shotgun (WGS) entry which is preliminary data.</text>
</comment>
<reference evidence="1" key="1">
    <citation type="submission" date="2022-12" db="EMBL/GenBank/DDBJ databases">
        <title>New Phytohabitans aurantiacus sp. RD004123 nov., an actinomycete isolated from soil.</title>
        <authorList>
            <person name="Triningsih D.W."/>
            <person name="Harunari E."/>
            <person name="Igarashi Y."/>
        </authorList>
    </citation>
    <scope>NUCLEOTIDE SEQUENCE</scope>
    <source>
        <strain evidence="1">RD004123</strain>
    </source>
</reference>
<dbReference type="RefSeq" id="WP_281905032.1">
    <property type="nucleotide sequence ID" value="NZ_BSDI01000075.1"/>
</dbReference>
<sequence>MRELYCATCRAETIFEAPPCEDAHDDCPELLCTDCGGAIVFAPVTVVRAWLSPRNGHIAPHQRRAA</sequence>
<proteinExistence type="predicted"/>
<evidence type="ECO:0000313" key="2">
    <source>
        <dbReference type="Proteomes" id="UP001144280"/>
    </source>
</evidence>
<organism evidence="1 2">
    <name type="scientific">Phytohabitans aurantiacus</name>
    <dbReference type="NCBI Taxonomy" id="3016789"/>
    <lineage>
        <taxon>Bacteria</taxon>
        <taxon>Bacillati</taxon>
        <taxon>Actinomycetota</taxon>
        <taxon>Actinomycetes</taxon>
        <taxon>Micromonosporales</taxon>
        <taxon>Micromonosporaceae</taxon>
    </lineage>
</organism>
<accession>A0ABQ5R945</accession>